<evidence type="ECO:0000313" key="1">
    <source>
        <dbReference type="EMBL" id="DAD76364.1"/>
    </source>
</evidence>
<reference evidence="1" key="1">
    <citation type="journal article" date="2021" name="Proc. Natl. Acad. Sci. U.S.A.">
        <title>A Catalog of Tens of Thousands of Viruses from Human Metagenomes Reveals Hidden Associations with Chronic Diseases.</title>
        <authorList>
            <person name="Tisza M.J."/>
            <person name="Buck C.B."/>
        </authorList>
    </citation>
    <scope>NUCLEOTIDE SEQUENCE</scope>
    <source>
        <strain evidence="1">Ctxjx4</strain>
    </source>
</reference>
<proteinExistence type="predicted"/>
<name>A0A8S5M297_9CAUD</name>
<protein>
    <submittedName>
        <fullName evidence="1">Uncharacterized protein</fullName>
    </submittedName>
</protein>
<sequence>MINSYAFLALPIRKKNYSVYPPTLNDSLKNPNFTQWEGLFTTSQEELEDSIHEHNPSYDGPIPTPWLFLLGSAYEDKEFENTIREAFRFFLHEEITILYENQVIILGNLEEELTKVNNAEELRIIDEEEFFNLQNTVRTSLGIAPVEKPDPDESPRIKRMKAKARLRDRVKAKKGMGLSLGDSLVSICCMGIGLTPLNIGEISYAALGKIIDRYQKKEAYETDIQSILAGADAKKIHPKYWITNE</sequence>
<accession>A0A8S5M297</accession>
<organism evidence="1">
    <name type="scientific">Siphoviridae sp. ctxjx4</name>
    <dbReference type="NCBI Taxonomy" id="2826522"/>
    <lineage>
        <taxon>Viruses</taxon>
        <taxon>Duplodnaviria</taxon>
        <taxon>Heunggongvirae</taxon>
        <taxon>Uroviricota</taxon>
        <taxon>Caudoviricetes</taxon>
    </lineage>
</organism>
<dbReference type="EMBL" id="BK014799">
    <property type="protein sequence ID" value="DAD76364.1"/>
    <property type="molecule type" value="Genomic_DNA"/>
</dbReference>